<keyword evidence="1" id="KW-0805">Transcription regulation</keyword>
<evidence type="ECO:0000256" key="3">
    <source>
        <dbReference type="ARBA" id="ARBA00023163"/>
    </source>
</evidence>
<dbReference type="AlphaFoldDB" id="A0A5S5DLH6"/>
<dbReference type="PRINTS" id="PR00032">
    <property type="entry name" value="HTHARAC"/>
</dbReference>
<evidence type="ECO:0000256" key="1">
    <source>
        <dbReference type="ARBA" id="ARBA00023015"/>
    </source>
</evidence>
<keyword evidence="3" id="KW-0804">Transcription</keyword>
<dbReference type="Gene3D" id="1.10.10.60">
    <property type="entry name" value="Homeodomain-like"/>
    <property type="match status" value="2"/>
</dbReference>
<organism evidence="6 7">
    <name type="scientific">Tenacibaculum adriaticum</name>
    <dbReference type="NCBI Taxonomy" id="413713"/>
    <lineage>
        <taxon>Bacteria</taxon>
        <taxon>Pseudomonadati</taxon>
        <taxon>Bacteroidota</taxon>
        <taxon>Flavobacteriia</taxon>
        <taxon>Flavobacteriales</taxon>
        <taxon>Flavobacteriaceae</taxon>
        <taxon>Tenacibaculum</taxon>
    </lineage>
</organism>
<dbReference type="PANTHER" id="PTHR11019">
    <property type="entry name" value="HTH-TYPE TRANSCRIPTIONAL REGULATOR NIMR"/>
    <property type="match status" value="1"/>
</dbReference>
<reference evidence="6 7" key="1">
    <citation type="submission" date="2019-07" db="EMBL/GenBank/DDBJ databases">
        <title>Genomic Encyclopedia of Type Strains, Phase IV (KMG-IV): sequencing the most valuable type-strain genomes for metagenomic binning, comparative biology and taxonomic classification.</title>
        <authorList>
            <person name="Goeker M."/>
        </authorList>
    </citation>
    <scope>NUCLEOTIDE SEQUENCE [LARGE SCALE GENOMIC DNA]</scope>
    <source>
        <strain evidence="6 7">DSM 18961</strain>
    </source>
</reference>
<dbReference type="PANTHER" id="PTHR11019:SF199">
    <property type="entry name" value="HTH-TYPE TRANSCRIPTIONAL REGULATOR NIMR"/>
    <property type="match status" value="1"/>
</dbReference>
<name>A0A5S5DLH6_9FLAO</name>
<dbReference type="RefSeq" id="WP_148871138.1">
    <property type="nucleotide sequence ID" value="NZ_VNIA01000007.1"/>
</dbReference>
<dbReference type="InterPro" id="IPR009057">
    <property type="entry name" value="Homeodomain-like_sf"/>
</dbReference>
<dbReference type="Pfam" id="PF12833">
    <property type="entry name" value="HTH_18"/>
    <property type="match status" value="1"/>
</dbReference>
<dbReference type="SMART" id="SM00342">
    <property type="entry name" value="HTH_ARAC"/>
    <property type="match status" value="1"/>
</dbReference>
<dbReference type="OrthoDB" id="5295174at2"/>
<evidence type="ECO:0000313" key="6">
    <source>
        <dbReference type="EMBL" id="TYP96494.1"/>
    </source>
</evidence>
<dbReference type="InterPro" id="IPR020449">
    <property type="entry name" value="Tscrpt_reg_AraC-type_HTH"/>
</dbReference>
<dbReference type="GO" id="GO:0003700">
    <property type="term" value="F:DNA-binding transcription factor activity"/>
    <property type="evidence" value="ECO:0007669"/>
    <property type="project" value="InterPro"/>
</dbReference>
<protein>
    <submittedName>
        <fullName evidence="6">AraC-like DNA-binding protein</fullName>
    </submittedName>
</protein>
<dbReference type="Proteomes" id="UP000323136">
    <property type="component" value="Unassembled WGS sequence"/>
</dbReference>
<evidence type="ECO:0000256" key="2">
    <source>
        <dbReference type="ARBA" id="ARBA00023125"/>
    </source>
</evidence>
<keyword evidence="7" id="KW-1185">Reference proteome</keyword>
<evidence type="ECO:0000313" key="7">
    <source>
        <dbReference type="Proteomes" id="UP000323136"/>
    </source>
</evidence>
<dbReference type="PROSITE" id="PS01124">
    <property type="entry name" value="HTH_ARAC_FAMILY_2"/>
    <property type="match status" value="1"/>
</dbReference>
<keyword evidence="4" id="KW-1133">Transmembrane helix</keyword>
<feature type="transmembrane region" description="Helical" evidence="4">
    <location>
        <begin position="398"/>
        <end position="419"/>
    </location>
</feature>
<proteinExistence type="predicted"/>
<sequence length="562" mass="66357">MRPNYIFITLLPFLLFFYNLSSQNLPKNESFYLEKLASYRNIDNDSFGFYAKKLQNSKIDCNKIEGFNSEAYFHYCNKNYDKAEKYANITLNEIEKILIKKPKDSCIIIQKMSAINRLFWISKNRENYTQAYEYLLQKSAINKSSLVNKRVQLTHRISTEMEKALIKKELRMEEESKEILLALISEINSETYINNAITNDNLKIQKAHILNSVGTTYMALSSKKNNQSLLDSAQIYYDKAYETVKQLNPLHKDSEIIYNFRKTEVLVAKKEYKKALELINNYPNISNGYNYHHHEYLEKMICFHNLNKVDSAIYYANKLLKEKCKRSTLITVYDILSNQYYNLRKLDSAYKYSKLTINEFNIAKEHKEKTYQLLYNNDFEKAKKLNHLITEQESKSKIILIIFISLFSALSLSFLYYYFYIKRGNKTIKNLTENTNNQAKVEYNIDVNFEKEIISKIKEMDKNLEFLNSDFSINSIAEKLNTNSTYISFIFNKNKGETFKQYYTKRKINYLVNKLKTDKTFRKYSIQSLAEEIGYSNASAFTRAFKKHLGITPSVFLKTLEE</sequence>
<keyword evidence="4" id="KW-0812">Transmembrane</keyword>
<gene>
    <name evidence="6" type="ORF">C7447_10760</name>
</gene>
<accession>A0A5S5DLH6</accession>
<feature type="domain" description="HTH araC/xylS-type" evidence="5">
    <location>
        <begin position="451"/>
        <end position="559"/>
    </location>
</feature>
<evidence type="ECO:0000259" key="5">
    <source>
        <dbReference type="PROSITE" id="PS01124"/>
    </source>
</evidence>
<keyword evidence="4" id="KW-0472">Membrane</keyword>
<dbReference type="InterPro" id="IPR018060">
    <property type="entry name" value="HTH_AraC"/>
</dbReference>
<keyword evidence="2 6" id="KW-0238">DNA-binding</keyword>
<dbReference type="EMBL" id="VNIA01000007">
    <property type="protein sequence ID" value="TYP96494.1"/>
    <property type="molecule type" value="Genomic_DNA"/>
</dbReference>
<dbReference type="GO" id="GO:0043565">
    <property type="term" value="F:sequence-specific DNA binding"/>
    <property type="evidence" value="ECO:0007669"/>
    <property type="project" value="InterPro"/>
</dbReference>
<dbReference type="SUPFAM" id="SSF46689">
    <property type="entry name" value="Homeodomain-like"/>
    <property type="match status" value="1"/>
</dbReference>
<evidence type="ECO:0000256" key="4">
    <source>
        <dbReference type="SAM" id="Phobius"/>
    </source>
</evidence>
<comment type="caution">
    <text evidence="6">The sequence shown here is derived from an EMBL/GenBank/DDBJ whole genome shotgun (WGS) entry which is preliminary data.</text>
</comment>